<dbReference type="InterPro" id="IPR027417">
    <property type="entry name" value="P-loop_NTPase"/>
</dbReference>
<evidence type="ECO:0008006" key="4">
    <source>
        <dbReference type="Google" id="ProtNLM"/>
    </source>
</evidence>
<dbReference type="Gene3D" id="3.40.50.300">
    <property type="entry name" value="P-loop containing nucleotide triphosphate hydrolases"/>
    <property type="match status" value="1"/>
</dbReference>
<keyword evidence="3" id="KW-1185">Reference proteome</keyword>
<accession>A0A967KEQ4</accession>
<protein>
    <recommendedName>
        <fullName evidence="4">NACHT domain-containing protein</fullName>
    </recommendedName>
</protein>
<name>A0A967KEQ4_9PROT</name>
<sequence>MPALNWDTFANLPGSAEKNFELLCRGLVRHNYGSYGVLRALANQPGVEFHLKLDRHCDALGGPERWWGWQCKWYDLPESGTLGSRRRSKIVDGIRKTEVHVPGVTDWVLWTRRPLTSGDQTWFYGLSSKMSLHLWTADDIDNLLVGQANVFRGTYFGDLVLTPDLLRERREQSVASIRARWQPEVHQVVDAERDLRRMLGESDSWNSLRELAADLRSAVTAAESAPQVPAALAPIVSHGVDTARLFADGLERVADAIRDGDIDLLRDELSSQPRKLADEVATAPRRLRSGNHQAGLYVTNAIGGCLETLDLFSAVDDAFSSRVVALAASAGCGKTHLAAQLTAATDGRPDGILLHGRDLHATHKLDDLARQVTIAGQPVQTMELLLAAVDAAGQRARHRVPVVIDGLNESEDPRTWKPQLAALETVLAKYPYVLLVCTIRPEFQEEALPAATRRVEIADYGVDVEDAIQLHFRHWKIDATDASLPGFLRHPLTLRLFCEVSNPTRHKMVGIDAMPGSLTALFDRYLDQVGDRVAELAPRAQRYYAQDVRSALTTIAQSLWTSRTRSMELSELRHALGDEGRPWDQSLVRALEYEGVLLRMPSDGGGAYMPVYDRLGGHIIANALLASYGQAAFEAWVREASTIELLAGDYDKRHPLGEDILYSLVGQVPRRFSSKQLWQLVDEPLRSPALRFAAKLEAACLDAATVNELLNRVRGGDARLLEQLWEVRGAANHPLNAEALDGVLRPIGVAIRDLAWTEWVRRNQDKILRDLEHLSRRWRNRVARPGDVLRARWIMWTLTSTVRRLRDQATSALYWFGRVDPGGLFGLTVDSLTVNDAYVGERMLAASYGVVMSHQHADADFAVFLKPFLGQLASALVGVAASAPTHHYLARLYVRGIAAFAAKFYGSTLPHALRGTWVFATPDPVQPLSKDDARSDEAGRTLHMDFENYTLGRLFDDRRNYDMDHAGHQAAVAHVRGVVWVLGWRAASFQELDSRIMEDGYRGGRGERPLAERYGKKYGWIGFYTYAGLLEERGEFPRENHEFSDVDIDPSFPEGPPIDGSASVPVAWLSPTVESHESWIRENTTSVPRSLLRRDLIGGHRGPWVVVHGFVKAEDRVLGREVWAFISALVTPKESVARLVAALNAGERPWVSRHVPSDYYTFSGEIPWHPHFASGALAENAYCESVRNRAGAVEMEVLAHSYAWESYHNEMNRAGSTLVPSQPFSHRFDLRSAAQSFDHFLPDGGRATITLSGVDGLEGDVLYIHEDLLRQYLDDRTIIWFAFGERELRPYPPSPPQWLVDAQEQQASTWCEVLTEADLKQNGKPSRKKKAAKRQPGKTSTAKKRSAKKARKQVASKGAKRAGRKP</sequence>
<evidence type="ECO:0000313" key="2">
    <source>
        <dbReference type="EMBL" id="NIA72044.1"/>
    </source>
</evidence>
<proteinExistence type="predicted"/>
<feature type="region of interest" description="Disordered" evidence="1">
    <location>
        <begin position="1318"/>
        <end position="1366"/>
    </location>
</feature>
<dbReference type="Proteomes" id="UP000761264">
    <property type="component" value="Unassembled WGS sequence"/>
</dbReference>
<evidence type="ECO:0000256" key="1">
    <source>
        <dbReference type="SAM" id="MobiDB-lite"/>
    </source>
</evidence>
<dbReference type="SUPFAM" id="SSF52540">
    <property type="entry name" value="P-loop containing nucleoside triphosphate hydrolases"/>
    <property type="match status" value="1"/>
</dbReference>
<dbReference type="EMBL" id="JAAQPH010000031">
    <property type="protein sequence ID" value="NIA72044.1"/>
    <property type="molecule type" value="Genomic_DNA"/>
</dbReference>
<dbReference type="RefSeq" id="WP_167230681.1">
    <property type="nucleotide sequence ID" value="NZ_JAAQPH010000031.1"/>
</dbReference>
<evidence type="ECO:0000313" key="3">
    <source>
        <dbReference type="Proteomes" id="UP000761264"/>
    </source>
</evidence>
<organism evidence="2 3">
    <name type="scientific">Pelagibius litoralis</name>
    <dbReference type="NCBI Taxonomy" id="374515"/>
    <lineage>
        <taxon>Bacteria</taxon>
        <taxon>Pseudomonadati</taxon>
        <taxon>Pseudomonadota</taxon>
        <taxon>Alphaproteobacteria</taxon>
        <taxon>Rhodospirillales</taxon>
        <taxon>Rhodovibrionaceae</taxon>
        <taxon>Pelagibius</taxon>
    </lineage>
</organism>
<reference evidence="2" key="1">
    <citation type="submission" date="2020-03" db="EMBL/GenBank/DDBJ databases">
        <title>Genome of Pelagibius litoralis DSM 21314T.</title>
        <authorList>
            <person name="Wang G."/>
        </authorList>
    </citation>
    <scope>NUCLEOTIDE SEQUENCE</scope>
    <source>
        <strain evidence="2">DSM 21314</strain>
    </source>
</reference>
<feature type="compositionally biased region" description="Basic residues" evidence="1">
    <location>
        <begin position="1325"/>
        <end position="1366"/>
    </location>
</feature>
<gene>
    <name evidence="2" type="ORF">HBA54_25925</name>
</gene>
<comment type="caution">
    <text evidence="2">The sequence shown here is derived from an EMBL/GenBank/DDBJ whole genome shotgun (WGS) entry which is preliminary data.</text>
</comment>